<name>A0A8C6HQZ9_MUSSI</name>
<keyword evidence="4 7" id="KW-0812">Transmembrane</keyword>
<evidence type="ECO:0000256" key="3">
    <source>
        <dbReference type="ARBA" id="ARBA00022553"/>
    </source>
</evidence>
<dbReference type="AlphaFoldDB" id="A0A8C6HQZ9"/>
<comment type="subcellular location">
    <subcellularLocation>
        <location evidence="1">Membrane</location>
        <topology evidence="1">Multi-pass membrane protein</topology>
    </subcellularLocation>
</comment>
<feature type="transmembrane region" description="Helical" evidence="7">
    <location>
        <begin position="125"/>
        <end position="145"/>
    </location>
</feature>
<dbReference type="GO" id="GO:0016020">
    <property type="term" value="C:membrane"/>
    <property type="evidence" value="ECO:0007669"/>
    <property type="project" value="UniProtKB-SubCell"/>
</dbReference>
<organism evidence="8 9">
    <name type="scientific">Mus spicilegus</name>
    <name type="common">Mound-building mouse</name>
    <dbReference type="NCBI Taxonomy" id="10103"/>
    <lineage>
        <taxon>Eukaryota</taxon>
        <taxon>Metazoa</taxon>
        <taxon>Chordata</taxon>
        <taxon>Craniata</taxon>
        <taxon>Vertebrata</taxon>
        <taxon>Euteleostomi</taxon>
        <taxon>Mammalia</taxon>
        <taxon>Eutheria</taxon>
        <taxon>Euarchontoglires</taxon>
        <taxon>Glires</taxon>
        <taxon>Rodentia</taxon>
        <taxon>Myomorpha</taxon>
        <taxon>Muroidea</taxon>
        <taxon>Muridae</taxon>
        <taxon>Murinae</taxon>
        <taxon>Mus</taxon>
        <taxon>Mus</taxon>
    </lineage>
</organism>
<sequence>MMSTDMETAVIGKVDPEAPQPTHIDVHVHQESALAKLLLAGCSLLRIPASASTQSQGSSRVLVASWVVQTVLGALSVVLGGTLYIGRYLAMYSEGAPFWTGIVAMLAGAVAFLHKKRGGTCWALMRTLLVLASFCTAVAAIVIGSRELNFYWYFLGDDVCQRDSSYGWSTMPRTTPVPEEADRIALCIYYTSMLKTLLMSLQAMLLGIWVLLLLASLTPLCVYIWKRFFTKAETEEKKLLGAAVI</sequence>
<keyword evidence="6 7" id="KW-0472">Membrane</keyword>
<reference evidence="8" key="1">
    <citation type="submission" date="2025-08" db="UniProtKB">
        <authorList>
            <consortium name="Ensembl"/>
        </authorList>
    </citation>
    <scope>IDENTIFICATION</scope>
</reference>
<dbReference type="InterPro" id="IPR009281">
    <property type="entry name" value="TMEM176A/TMEM176B"/>
</dbReference>
<feature type="transmembrane region" description="Helical" evidence="7">
    <location>
        <begin position="96"/>
        <end position="113"/>
    </location>
</feature>
<dbReference type="PANTHER" id="PTHR15756">
    <property type="entry name" value="LR8/HCA112"/>
    <property type="match status" value="1"/>
</dbReference>
<evidence type="ECO:0000256" key="1">
    <source>
        <dbReference type="ARBA" id="ARBA00004141"/>
    </source>
</evidence>
<feature type="transmembrane region" description="Helical" evidence="7">
    <location>
        <begin position="203"/>
        <end position="225"/>
    </location>
</feature>
<evidence type="ECO:0000313" key="9">
    <source>
        <dbReference type="Proteomes" id="UP000694415"/>
    </source>
</evidence>
<dbReference type="InterPro" id="IPR007237">
    <property type="entry name" value="CD20-like"/>
</dbReference>
<protein>
    <submittedName>
        <fullName evidence="8">Transmembrane protein 176A</fullName>
    </submittedName>
</protein>
<dbReference type="Proteomes" id="UP000694415">
    <property type="component" value="Unplaced"/>
</dbReference>
<evidence type="ECO:0000256" key="7">
    <source>
        <dbReference type="SAM" id="Phobius"/>
    </source>
</evidence>
<evidence type="ECO:0000313" key="8">
    <source>
        <dbReference type="Ensembl" id="ENSMSIP00000024568.1"/>
    </source>
</evidence>
<dbReference type="GeneTree" id="ENSGT00530000064074"/>
<keyword evidence="5 7" id="KW-1133">Transmembrane helix</keyword>
<keyword evidence="3" id="KW-0597">Phosphoprotein</keyword>
<evidence type="ECO:0000256" key="6">
    <source>
        <dbReference type="ARBA" id="ARBA00023136"/>
    </source>
</evidence>
<accession>A0A8C6HQZ9</accession>
<evidence type="ECO:0000256" key="4">
    <source>
        <dbReference type="ARBA" id="ARBA00022692"/>
    </source>
</evidence>
<keyword evidence="9" id="KW-1185">Reference proteome</keyword>
<evidence type="ECO:0000256" key="2">
    <source>
        <dbReference type="ARBA" id="ARBA00006022"/>
    </source>
</evidence>
<evidence type="ECO:0000256" key="5">
    <source>
        <dbReference type="ARBA" id="ARBA00022989"/>
    </source>
</evidence>
<dbReference type="GO" id="GO:2001199">
    <property type="term" value="P:negative regulation of dendritic cell differentiation"/>
    <property type="evidence" value="ECO:0007669"/>
    <property type="project" value="Ensembl"/>
</dbReference>
<dbReference type="Ensembl" id="ENSMSIT00000031003.1">
    <property type="protein sequence ID" value="ENSMSIP00000024568.1"/>
    <property type="gene ID" value="ENSMSIG00000020777.1"/>
</dbReference>
<dbReference type="Pfam" id="PF04103">
    <property type="entry name" value="CD20"/>
    <property type="match status" value="1"/>
</dbReference>
<feature type="transmembrane region" description="Helical" evidence="7">
    <location>
        <begin position="61"/>
        <end position="84"/>
    </location>
</feature>
<reference evidence="8" key="2">
    <citation type="submission" date="2025-09" db="UniProtKB">
        <authorList>
            <consortium name="Ensembl"/>
        </authorList>
    </citation>
    <scope>IDENTIFICATION</scope>
</reference>
<dbReference type="PANTHER" id="PTHR15756:SF6">
    <property type="entry name" value="TRANSMEMBRANE PROTEIN 176A"/>
    <property type="match status" value="1"/>
</dbReference>
<proteinExistence type="inferred from homology"/>
<comment type="similarity">
    <text evidence="2">Belongs to the TMEM176 family.</text>
</comment>